<feature type="transmembrane region" description="Helical" evidence="6">
    <location>
        <begin position="493"/>
        <end position="514"/>
    </location>
</feature>
<evidence type="ECO:0000313" key="8">
    <source>
        <dbReference type="Proteomes" id="UP000275078"/>
    </source>
</evidence>
<feature type="region of interest" description="Disordered" evidence="5">
    <location>
        <begin position="1"/>
        <end position="54"/>
    </location>
</feature>
<sequence>MGSYAPAPTRDSLELGSLASSSSAGSPRSSLSSNRLSFDSSAGHDPERPGRHRSYSVSSAFDFNTHLVPLTPSAPGAGNNRYASMGGSSDNGSLERQKSLTFINSLALLLGLQIGSGIFSSPSQVNNHAGSPGAALLIWFVAGILAWTGAASYAELGGAIPLNGGAQAYLRYCFGEGVSFSFAWTAVMVLKPGSAAIIAIIFGEYVLRVFSPSGGANMWLVKGIALIALMVVTGINAVSTKLTMRLSDLFMYGKILALLLITVLGIVVAATGLNLDGTGASRDWRERNWFTPAEGRGGWEMGEWAIALYAGLWAFDGWDNVNYVVGEMKHPTRDLPRVIHTAMPVVISSYLLANMAYYFVLPYAIIGSSNTVAVAFGTKIFGPLGGILFALAVTLSCFGALNATTFTSGRLVYAAGKEGYLPSLFGKLGLRMHHEEPGSTRITTDSKLAQAGRKCTTFFVGDTEQLGATPIYAMLLNAGLTACYILVGEFGTLLTFYGVAGYSFYFLTVLGLIMLRIKEPGLERPYRTWITTPICFCCVSLFLISRGVFQAPIQTLAVVGFVSLSIPVFWWRVGGGWKGFWAWVTRRGSRGG</sequence>
<feature type="transmembrane region" description="Helical" evidence="6">
    <location>
        <begin position="133"/>
        <end position="154"/>
    </location>
</feature>
<keyword evidence="3 6" id="KW-1133">Transmembrane helix</keyword>
<organism evidence="7 8">
    <name type="scientific">Ascobolus immersus RN42</name>
    <dbReference type="NCBI Taxonomy" id="1160509"/>
    <lineage>
        <taxon>Eukaryota</taxon>
        <taxon>Fungi</taxon>
        <taxon>Dikarya</taxon>
        <taxon>Ascomycota</taxon>
        <taxon>Pezizomycotina</taxon>
        <taxon>Pezizomycetes</taxon>
        <taxon>Pezizales</taxon>
        <taxon>Ascobolaceae</taxon>
        <taxon>Ascobolus</taxon>
    </lineage>
</organism>
<dbReference type="EMBL" id="ML119877">
    <property type="protein sequence ID" value="RPA72152.1"/>
    <property type="molecule type" value="Genomic_DNA"/>
</dbReference>
<evidence type="ECO:0000256" key="1">
    <source>
        <dbReference type="ARBA" id="ARBA00004141"/>
    </source>
</evidence>
<protein>
    <submittedName>
        <fullName evidence="7">Amino acid transporter</fullName>
    </submittedName>
</protein>
<keyword evidence="4 6" id="KW-0472">Membrane</keyword>
<dbReference type="Pfam" id="PF13520">
    <property type="entry name" value="AA_permease_2"/>
    <property type="match status" value="1"/>
</dbReference>
<dbReference type="GO" id="GO:0015179">
    <property type="term" value="F:L-amino acid transmembrane transporter activity"/>
    <property type="evidence" value="ECO:0007669"/>
    <property type="project" value="TreeGrafter"/>
</dbReference>
<accession>A0A3N4HCT3</accession>
<reference evidence="7 8" key="1">
    <citation type="journal article" date="2018" name="Nat. Ecol. Evol.">
        <title>Pezizomycetes genomes reveal the molecular basis of ectomycorrhizal truffle lifestyle.</title>
        <authorList>
            <person name="Murat C."/>
            <person name="Payen T."/>
            <person name="Noel B."/>
            <person name="Kuo A."/>
            <person name="Morin E."/>
            <person name="Chen J."/>
            <person name="Kohler A."/>
            <person name="Krizsan K."/>
            <person name="Balestrini R."/>
            <person name="Da Silva C."/>
            <person name="Montanini B."/>
            <person name="Hainaut M."/>
            <person name="Levati E."/>
            <person name="Barry K.W."/>
            <person name="Belfiori B."/>
            <person name="Cichocki N."/>
            <person name="Clum A."/>
            <person name="Dockter R.B."/>
            <person name="Fauchery L."/>
            <person name="Guy J."/>
            <person name="Iotti M."/>
            <person name="Le Tacon F."/>
            <person name="Lindquist E.A."/>
            <person name="Lipzen A."/>
            <person name="Malagnac F."/>
            <person name="Mello A."/>
            <person name="Molinier V."/>
            <person name="Miyauchi S."/>
            <person name="Poulain J."/>
            <person name="Riccioni C."/>
            <person name="Rubini A."/>
            <person name="Sitrit Y."/>
            <person name="Splivallo R."/>
            <person name="Traeger S."/>
            <person name="Wang M."/>
            <person name="Zifcakova L."/>
            <person name="Wipf D."/>
            <person name="Zambonelli A."/>
            <person name="Paolocci F."/>
            <person name="Nowrousian M."/>
            <person name="Ottonello S."/>
            <person name="Baldrian P."/>
            <person name="Spatafora J.W."/>
            <person name="Henrissat B."/>
            <person name="Nagy L.G."/>
            <person name="Aury J.M."/>
            <person name="Wincker P."/>
            <person name="Grigoriev I.V."/>
            <person name="Bonfante P."/>
            <person name="Martin F.M."/>
        </authorList>
    </citation>
    <scope>NUCLEOTIDE SEQUENCE [LARGE SCALE GENOMIC DNA]</scope>
    <source>
        <strain evidence="7 8">RN42</strain>
    </source>
</reference>
<feature type="transmembrane region" description="Helical" evidence="6">
    <location>
        <begin position="471"/>
        <end position="487"/>
    </location>
</feature>
<dbReference type="PANTHER" id="PTHR11785">
    <property type="entry name" value="AMINO ACID TRANSPORTER"/>
    <property type="match status" value="1"/>
</dbReference>
<feature type="transmembrane region" description="Helical" evidence="6">
    <location>
        <begin position="182"/>
        <end position="207"/>
    </location>
</feature>
<dbReference type="Gene3D" id="1.20.1740.10">
    <property type="entry name" value="Amino acid/polyamine transporter I"/>
    <property type="match status" value="1"/>
</dbReference>
<dbReference type="PIRSF" id="PIRSF006060">
    <property type="entry name" value="AA_transporter"/>
    <property type="match status" value="1"/>
</dbReference>
<evidence type="ECO:0000313" key="7">
    <source>
        <dbReference type="EMBL" id="RPA72152.1"/>
    </source>
</evidence>
<gene>
    <name evidence="7" type="ORF">BJ508DRAFT_367418</name>
</gene>
<evidence type="ECO:0000256" key="6">
    <source>
        <dbReference type="SAM" id="Phobius"/>
    </source>
</evidence>
<feature type="transmembrane region" description="Helical" evidence="6">
    <location>
        <begin position="380"/>
        <end position="401"/>
    </location>
</feature>
<dbReference type="InterPro" id="IPR002293">
    <property type="entry name" value="AA/rel_permease1"/>
</dbReference>
<evidence type="ECO:0000256" key="3">
    <source>
        <dbReference type="ARBA" id="ARBA00022989"/>
    </source>
</evidence>
<feature type="transmembrane region" description="Helical" evidence="6">
    <location>
        <begin position="219"/>
        <end position="239"/>
    </location>
</feature>
<evidence type="ECO:0000256" key="5">
    <source>
        <dbReference type="SAM" id="MobiDB-lite"/>
    </source>
</evidence>
<feature type="transmembrane region" description="Helical" evidence="6">
    <location>
        <begin position="251"/>
        <end position="275"/>
    </location>
</feature>
<dbReference type="GO" id="GO:0016020">
    <property type="term" value="C:membrane"/>
    <property type="evidence" value="ECO:0007669"/>
    <property type="project" value="UniProtKB-SubCell"/>
</dbReference>
<evidence type="ECO:0000256" key="2">
    <source>
        <dbReference type="ARBA" id="ARBA00022692"/>
    </source>
</evidence>
<evidence type="ECO:0000256" key="4">
    <source>
        <dbReference type="ARBA" id="ARBA00023136"/>
    </source>
</evidence>
<feature type="transmembrane region" description="Helical" evidence="6">
    <location>
        <begin position="551"/>
        <end position="571"/>
    </location>
</feature>
<proteinExistence type="predicted"/>
<feature type="transmembrane region" description="Helical" evidence="6">
    <location>
        <begin position="102"/>
        <end position="121"/>
    </location>
</feature>
<keyword evidence="2 6" id="KW-0812">Transmembrane</keyword>
<feature type="transmembrane region" description="Helical" evidence="6">
    <location>
        <begin position="338"/>
        <end position="360"/>
    </location>
</feature>
<comment type="subcellular location">
    <subcellularLocation>
        <location evidence="1">Membrane</location>
        <topology evidence="1">Multi-pass membrane protein</topology>
    </subcellularLocation>
</comment>
<dbReference type="Proteomes" id="UP000275078">
    <property type="component" value="Unassembled WGS sequence"/>
</dbReference>
<dbReference type="PANTHER" id="PTHR11785:SF512">
    <property type="entry name" value="SOBREMESA, ISOFORM B"/>
    <property type="match status" value="1"/>
</dbReference>
<dbReference type="OrthoDB" id="10062876at2759"/>
<dbReference type="STRING" id="1160509.A0A3N4HCT3"/>
<name>A0A3N4HCT3_ASCIM</name>
<dbReference type="AlphaFoldDB" id="A0A3N4HCT3"/>
<feature type="compositionally biased region" description="Low complexity" evidence="5">
    <location>
        <begin position="14"/>
        <end position="41"/>
    </location>
</feature>
<keyword evidence="8" id="KW-1185">Reference proteome</keyword>
<dbReference type="InterPro" id="IPR050598">
    <property type="entry name" value="AminoAcid_Transporter"/>
</dbReference>
<feature type="transmembrane region" description="Helical" evidence="6">
    <location>
        <begin position="526"/>
        <end position="545"/>
    </location>
</feature>